<sequence length="95" mass="10925">LFPLMTTSFCDFQCNGQHFTLHKLSEIVHSNPQCVLCEAHPSTVIGYTYHLKKHHKTTLRANGIYLLCACGTRINSEWSHNKHECKGEQFTIHKL</sequence>
<evidence type="ECO:0000313" key="1">
    <source>
        <dbReference type="EMBL" id="GMS81139.1"/>
    </source>
</evidence>
<accession>A0AAV5SE54</accession>
<dbReference type="AlphaFoldDB" id="A0AAV5SE54"/>
<evidence type="ECO:0008006" key="3">
    <source>
        <dbReference type="Google" id="ProtNLM"/>
    </source>
</evidence>
<protein>
    <recommendedName>
        <fullName evidence="3">C2H2-type domain-containing protein</fullName>
    </recommendedName>
</protein>
<comment type="caution">
    <text evidence="1">The sequence shown here is derived from an EMBL/GenBank/DDBJ whole genome shotgun (WGS) entry which is preliminary data.</text>
</comment>
<gene>
    <name evidence="1" type="ORF">PENTCL1PPCAC_3314</name>
</gene>
<name>A0AAV5SE54_9BILA</name>
<organism evidence="1 2">
    <name type="scientific">Pristionchus entomophagus</name>
    <dbReference type="NCBI Taxonomy" id="358040"/>
    <lineage>
        <taxon>Eukaryota</taxon>
        <taxon>Metazoa</taxon>
        <taxon>Ecdysozoa</taxon>
        <taxon>Nematoda</taxon>
        <taxon>Chromadorea</taxon>
        <taxon>Rhabditida</taxon>
        <taxon>Rhabditina</taxon>
        <taxon>Diplogasteromorpha</taxon>
        <taxon>Diplogasteroidea</taxon>
        <taxon>Neodiplogasteridae</taxon>
        <taxon>Pristionchus</taxon>
    </lineage>
</organism>
<dbReference type="EMBL" id="BTSX01000001">
    <property type="protein sequence ID" value="GMS81139.1"/>
    <property type="molecule type" value="Genomic_DNA"/>
</dbReference>
<evidence type="ECO:0000313" key="2">
    <source>
        <dbReference type="Proteomes" id="UP001432027"/>
    </source>
</evidence>
<dbReference type="Proteomes" id="UP001432027">
    <property type="component" value="Unassembled WGS sequence"/>
</dbReference>
<feature type="non-terminal residue" evidence="1">
    <location>
        <position position="1"/>
    </location>
</feature>
<reference evidence="1" key="1">
    <citation type="submission" date="2023-10" db="EMBL/GenBank/DDBJ databases">
        <title>Genome assembly of Pristionchus species.</title>
        <authorList>
            <person name="Yoshida K."/>
            <person name="Sommer R.J."/>
        </authorList>
    </citation>
    <scope>NUCLEOTIDE SEQUENCE</scope>
    <source>
        <strain evidence="1">RS0144</strain>
    </source>
</reference>
<proteinExistence type="predicted"/>
<feature type="non-terminal residue" evidence="1">
    <location>
        <position position="95"/>
    </location>
</feature>
<keyword evidence="2" id="KW-1185">Reference proteome</keyword>